<dbReference type="Proteomes" id="UP001055439">
    <property type="component" value="Chromosome 3"/>
</dbReference>
<protein>
    <recommendedName>
        <fullName evidence="4">Protein disulfide-isomerase SCO2</fullName>
    </recommendedName>
</protein>
<evidence type="ECO:0008006" key="4">
    <source>
        <dbReference type="Google" id="ProtNLM"/>
    </source>
</evidence>
<sequence>MALANPNSFLSKPPATHLLRFSSHHLLRCRAAADASDAAATSSDWFRPRRDPPDGGRMAARDPGIRVNAKDESKSQNNDGKKKKKWWWWSRDRESYLADDSDALPLPMTYPDSSPVSQQEIDRRLQCDPDVQDCKPMVYEWTGKCRSCQGTGFVSYYNKKGRETICKCIPCLGIGYVQKITAREDIDVMEDLDNVKDDDATRKALADALS</sequence>
<accession>A0A9E7F9U8</accession>
<evidence type="ECO:0000313" key="3">
    <source>
        <dbReference type="Proteomes" id="UP001055439"/>
    </source>
</evidence>
<proteinExistence type="predicted"/>
<feature type="region of interest" description="Disordered" evidence="1">
    <location>
        <begin position="40"/>
        <end position="80"/>
    </location>
</feature>
<dbReference type="EMBL" id="CP097505">
    <property type="protein sequence ID" value="URD92590.1"/>
    <property type="molecule type" value="Genomic_DNA"/>
</dbReference>
<dbReference type="OrthoDB" id="2018364at2759"/>
<evidence type="ECO:0000256" key="1">
    <source>
        <dbReference type="SAM" id="MobiDB-lite"/>
    </source>
</evidence>
<dbReference type="PANTHER" id="PTHR36035:SF1">
    <property type="entry name" value="PROTEIN DISULFIDE-ISOMERASE SCO2"/>
    <property type="match status" value="1"/>
</dbReference>
<dbReference type="InterPro" id="IPR037477">
    <property type="entry name" value="SCO2"/>
</dbReference>
<keyword evidence="3" id="KW-1185">Reference proteome</keyword>
<dbReference type="AlphaFoldDB" id="A0A9E7F9U8"/>
<reference evidence="2" key="1">
    <citation type="submission" date="2022-05" db="EMBL/GenBank/DDBJ databases">
        <title>The Musa troglodytarum L. genome provides insights into the mechanism of non-climacteric behaviour and enrichment of carotenoids.</title>
        <authorList>
            <person name="Wang J."/>
        </authorList>
    </citation>
    <scope>NUCLEOTIDE SEQUENCE</scope>
    <source>
        <tissue evidence="2">Leaf</tissue>
    </source>
</reference>
<gene>
    <name evidence="2" type="ORF">MUK42_00309</name>
</gene>
<dbReference type="PANTHER" id="PTHR36035">
    <property type="entry name" value="PROTEIN DISULFIDE-ISOMERASE SCO2"/>
    <property type="match status" value="1"/>
</dbReference>
<organism evidence="2 3">
    <name type="scientific">Musa troglodytarum</name>
    <name type="common">fe'i banana</name>
    <dbReference type="NCBI Taxonomy" id="320322"/>
    <lineage>
        <taxon>Eukaryota</taxon>
        <taxon>Viridiplantae</taxon>
        <taxon>Streptophyta</taxon>
        <taxon>Embryophyta</taxon>
        <taxon>Tracheophyta</taxon>
        <taxon>Spermatophyta</taxon>
        <taxon>Magnoliopsida</taxon>
        <taxon>Liliopsida</taxon>
        <taxon>Zingiberales</taxon>
        <taxon>Musaceae</taxon>
        <taxon>Musa</taxon>
    </lineage>
</organism>
<evidence type="ECO:0000313" key="2">
    <source>
        <dbReference type="EMBL" id="URD92590.1"/>
    </source>
</evidence>
<feature type="compositionally biased region" description="Basic and acidic residues" evidence="1">
    <location>
        <begin position="46"/>
        <end position="74"/>
    </location>
</feature>
<name>A0A9E7F9U8_9LILI</name>